<proteinExistence type="predicted"/>
<name>A0A2G9V2R3_TELCI</name>
<organism evidence="2 3">
    <name type="scientific">Teladorsagia circumcincta</name>
    <name type="common">Brown stomach worm</name>
    <name type="synonym">Ostertagia circumcincta</name>
    <dbReference type="NCBI Taxonomy" id="45464"/>
    <lineage>
        <taxon>Eukaryota</taxon>
        <taxon>Metazoa</taxon>
        <taxon>Ecdysozoa</taxon>
        <taxon>Nematoda</taxon>
        <taxon>Chromadorea</taxon>
        <taxon>Rhabditida</taxon>
        <taxon>Rhabditina</taxon>
        <taxon>Rhabditomorpha</taxon>
        <taxon>Strongyloidea</taxon>
        <taxon>Trichostrongylidae</taxon>
        <taxon>Teladorsagia</taxon>
    </lineage>
</organism>
<feature type="compositionally biased region" description="Basic and acidic residues" evidence="1">
    <location>
        <begin position="148"/>
        <end position="167"/>
    </location>
</feature>
<accession>A0A2G9V2R3</accession>
<sequence length="173" mass="18987">MRLQFVQRELSGIILGHRRRSLTWNTNKLVMKTDDLPDSSQLARKFAYSARTLAVDLISTCTTFYQKKGLVAHEPRFPGFLPITLISGNSDGQESAIFQRNAAVRPVANAVKVDIARRTANAVKRAANVVRTANVARNVAVRAAKNAAKRERSAAKKVEPSAAKENHAASVSY</sequence>
<reference evidence="2 3" key="1">
    <citation type="submission" date="2015-09" db="EMBL/GenBank/DDBJ databases">
        <title>Draft genome of the parasitic nematode Teladorsagia circumcincta isolate WARC Sus (inbred).</title>
        <authorList>
            <person name="Mitreva M."/>
        </authorList>
    </citation>
    <scope>NUCLEOTIDE SEQUENCE [LARGE SCALE GENOMIC DNA]</scope>
    <source>
        <strain evidence="2 3">S</strain>
    </source>
</reference>
<protein>
    <submittedName>
        <fullName evidence="2">Uncharacterized protein</fullName>
    </submittedName>
</protein>
<evidence type="ECO:0000313" key="3">
    <source>
        <dbReference type="Proteomes" id="UP000230423"/>
    </source>
</evidence>
<evidence type="ECO:0000313" key="2">
    <source>
        <dbReference type="EMBL" id="PIO76010.1"/>
    </source>
</evidence>
<feature type="region of interest" description="Disordered" evidence="1">
    <location>
        <begin position="147"/>
        <end position="173"/>
    </location>
</feature>
<keyword evidence="3" id="KW-1185">Reference proteome</keyword>
<evidence type="ECO:0000256" key="1">
    <source>
        <dbReference type="SAM" id="MobiDB-lite"/>
    </source>
</evidence>
<gene>
    <name evidence="2" type="ORF">TELCIR_01933</name>
</gene>
<dbReference type="EMBL" id="KZ345087">
    <property type="protein sequence ID" value="PIO76010.1"/>
    <property type="molecule type" value="Genomic_DNA"/>
</dbReference>
<dbReference type="AlphaFoldDB" id="A0A2G9V2R3"/>
<dbReference type="Proteomes" id="UP000230423">
    <property type="component" value="Unassembled WGS sequence"/>
</dbReference>